<evidence type="ECO:0000313" key="2">
    <source>
        <dbReference type="Proteomes" id="UP001370490"/>
    </source>
</evidence>
<keyword evidence="2" id="KW-1185">Reference proteome</keyword>
<reference evidence="1 2" key="1">
    <citation type="submission" date="2023-12" db="EMBL/GenBank/DDBJ databases">
        <title>A high-quality genome assembly for Dillenia turbinata (Dilleniales).</title>
        <authorList>
            <person name="Chanderbali A."/>
        </authorList>
    </citation>
    <scope>NUCLEOTIDE SEQUENCE [LARGE SCALE GENOMIC DNA]</scope>
    <source>
        <strain evidence="1">LSX21</strain>
        <tissue evidence="1">Leaf</tissue>
    </source>
</reference>
<dbReference type="AlphaFoldDB" id="A0AAN8UPM9"/>
<dbReference type="Proteomes" id="UP001370490">
    <property type="component" value="Unassembled WGS sequence"/>
</dbReference>
<dbReference type="EMBL" id="JBAMMX010000025">
    <property type="protein sequence ID" value="KAK6915621.1"/>
    <property type="molecule type" value="Genomic_DNA"/>
</dbReference>
<gene>
    <name evidence="1" type="ORF">RJ641_020738</name>
</gene>
<comment type="caution">
    <text evidence="1">The sequence shown here is derived from an EMBL/GenBank/DDBJ whole genome shotgun (WGS) entry which is preliminary data.</text>
</comment>
<feature type="non-terminal residue" evidence="1">
    <location>
        <position position="109"/>
    </location>
</feature>
<proteinExistence type="predicted"/>
<organism evidence="1 2">
    <name type="scientific">Dillenia turbinata</name>
    <dbReference type="NCBI Taxonomy" id="194707"/>
    <lineage>
        <taxon>Eukaryota</taxon>
        <taxon>Viridiplantae</taxon>
        <taxon>Streptophyta</taxon>
        <taxon>Embryophyta</taxon>
        <taxon>Tracheophyta</taxon>
        <taxon>Spermatophyta</taxon>
        <taxon>Magnoliopsida</taxon>
        <taxon>eudicotyledons</taxon>
        <taxon>Gunneridae</taxon>
        <taxon>Pentapetalae</taxon>
        <taxon>Dilleniales</taxon>
        <taxon>Dilleniaceae</taxon>
        <taxon>Dillenia</taxon>
    </lineage>
</organism>
<protein>
    <submittedName>
        <fullName evidence="1">Uncharacterized protein</fullName>
    </submittedName>
</protein>
<evidence type="ECO:0000313" key="1">
    <source>
        <dbReference type="EMBL" id="KAK6915621.1"/>
    </source>
</evidence>
<accession>A0AAN8UPM9</accession>
<name>A0AAN8UPM9_9MAGN</name>
<sequence length="109" mass="12347">MVYDFRHLYRVLMDPIRPGIGVIHWFELGNALPDSTVALKTTPKCQLPNSVSLLQPALCLKIAQTIPDRGRRGVTKPIEQLQVLLDTLNHRFASCMDAEMLKGFSEVWN</sequence>